<dbReference type="GO" id="GO:0005886">
    <property type="term" value="C:plasma membrane"/>
    <property type="evidence" value="ECO:0007669"/>
    <property type="project" value="UniProtKB-SubCell"/>
</dbReference>
<evidence type="ECO:0000256" key="5">
    <source>
        <dbReference type="ARBA" id="ARBA00022692"/>
    </source>
</evidence>
<dbReference type="PROSITE" id="PS50928">
    <property type="entry name" value="ABC_TM1"/>
    <property type="match status" value="1"/>
</dbReference>
<dbReference type="AlphaFoldDB" id="A0A2T4J8A9"/>
<dbReference type="FunFam" id="1.10.3720.10:FF:000003">
    <property type="entry name" value="Aliphatic sulfonate ABC transporter permease"/>
    <property type="match status" value="1"/>
</dbReference>
<evidence type="ECO:0000313" key="13">
    <source>
        <dbReference type="Proteomes" id="UP000241362"/>
    </source>
</evidence>
<evidence type="ECO:0000256" key="8">
    <source>
        <dbReference type="ARBA" id="ARBA00056719"/>
    </source>
</evidence>
<accession>A0A2T4J8A9</accession>
<feature type="transmembrane region" description="Helical" evidence="9">
    <location>
        <begin position="38"/>
        <end position="55"/>
    </location>
</feature>
<evidence type="ECO:0000256" key="2">
    <source>
        <dbReference type="ARBA" id="ARBA00009306"/>
    </source>
</evidence>
<evidence type="ECO:0000256" key="3">
    <source>
        <dbReference type="ARBA" id="ARBA00022448"/>
    </source>
</evidence>
<dbReference type="SUPFAM" id="SSF161098">
    <property type="entry name" value="MetI-like"/>
    <property type="match status" value="1"/>
</dbReference>
<feature type="transmembrane region" description="Helical" evidence="9">
    <location>
        <begin position="218"/>
        <end position="240"/>
    </location>
</feature>
<feature type="transmembrane region" description="Helical" evidence="9">
    <location>
        <begin position="252"/>
        <end position="277"/>
    </location>
</feature>
<feature type="transmembrane region" description="Helical" evidence="9">
    <location>
        <begin position="130"/>
        <end position="149"/>
    </location>
</feature>
<feature type="region of interest" description="Disordered" evidence="10">
    <location>
        <begin position="1"/>
        <end position="25"/>
    </location>
</feature>
<dbReference type="CDD" id="cd06261">
    <property type="entry name" value="TM_PBP2"/>
    <property type="match status" value="1"/>
</dbReference>
<keyword evidence="13" id="KW-1185">Reference proteome</keyword>
<dbReference type="EMBL" id="PZKE01000009">
    <property type="protein sequence ID" value="PTE14103.1"/>
    <property type="molecule type" value="Genomic_DNA"/>
</dbReference>
<dbReference type="PANTHER" id="PTHR30151:SF39">
    <property type="entry name" value="ABC TRANSPORTER PERMEASE PROTEIN"/>
    <property type="match status" value="1"/>
</dbReference>
<evidence type="ECO:0000313" key="12">
    <source>
        <dbReference type="EMBL" id="PTE14103.1"/>
    </source>
</evidence>
<gene>
    <name evidence="12" type="ORF">C5F44_10720</name>
</gene>
<protein>
    <submittedName>
        <fullName evidence="12">ABC transporter permease</fullName>
    </submittedName>
</protein>
<dbReference type="Pfam" id="PF00528">
    <property type="entry name" value="BPD_transp_1"/>
    <property type="match status" value="1"/>
</dbReference>
<dbReference type="InterPro" id="IPR035906">
    <property type="entry name" value="MetI-like_sf"/>
</dbReference>
<evidence type="ECO:0000256" key="6">
    <source>
        <dbReference type="ARBA" id="ARBA00022989"/>
    </source>
</evidence>
<dbReference type="Gene3D" id="1.10.3720.10">
    <property type="entry name" value="MetI-like"/>
    <property type="match status" value="1"/>
</dbReference>
<comment type="subcellular location">
    <subcellularLocation>
        <location evidence="1 9">Cell membrane</location>
        <topology evidence="1 9">Multi-pass membrane protein</topology>
    </subcellularLocation>
</comment>
<evidence type="ECO:0000256" key="1">
    <source>
        <dbReference type="ARBA" id="ARBA00004651"/>
    </source>
</evidence>
<dbReference type="Proteomes" id="UP000241362">
    <property type="component" value="Unassembled WGS sequence"/>
</dbReference>
<evidence type="ECO:0000259" key="11">
    <source>
        <dbReference type="PROSITE" id="PS50928"/>
    </source>
</evidence>
<dbReference type="GO" id="GO:0010438">
    <property type="term" value="P:cellular response to sulfur starvation"/>
    <property type="evidence" value="ECO:0007669"/>
    <property type="project" value="TreeGrafter"/>
</dbReference>
<dbReference type="GO" id="GO:0042918">
    <property type="term" value="P:alkanesulfonate transmembrane transport"/>
    <property type="evidence" value="ECO:0007669"/>
    <property type="project" value="UniProtKB-ARBA"/>
</dbReference>
<evidence type="ECO:0000256" key="4">
    <source>
        <dbReference type="ARBA" id="ARBA00022475"/>
    </source>
</evidence>
<keyword evidence="4" id="KW-1003">Cell membrane</keyword>
<sequence length="287" mass="30932">MTDASLPDRPAVARRPPPDAHARTGKPWPAWAARLRRLALALVFPAAILLVWYLVSISGRVPAYLLPHPAEVVVWLVDLLRSGELRHQLAPSLGRVMAGFAIGAGTATVLGVLAGYVLTFRTLIDPTIHALRTIPGLAWIPMFILWFGIGEASKVALIALVTFFPVYLNTMAGVAGVDRKLIEVGRVNRLTGLRLMGRILLPASLPSYFVGLRQSMGVAWIVVVAAELMGASRGIGFLLLDGQMTGRPALVMACMLIFAACGKVTDMILAAIAAWALRWQDTLERAS</sequence>
<comment type="caution">
    <text evidence="12">The sequence shown here is derived from an EMBL/GenBank/DDBJ whole genome shotgun (WGS) entry which is preliminary data.</text>
</comment>
<comment type="function">
    <text evidence="8">Probably part of an ABC transporter complex. Probably responsible for the translocation of the substrate across the membrane.</text>
</comment>
<evidence type="ECO:0000256" key="9">
    <source>
        <dbReference type="RuleBase" id="RU363032"/>
    </source>
</evidence>
<comment type="similarity">
    <text evidence="2 9">Belongs to the binding-protein-dependent transport system permease family.</text>
</comment>
<evidence type="ECO:0000256" key="7">
    <source>
        <dbReference type="ARBA" id="ARBA00023136"/>
    </source>
</evidence>
<dbReference type="InterPro" id="IPR000515">
    <property type="entry name" value="MetI-like"/>
</dbReference>
<dbReference type="PANTHER" id="PTHR30151">
    <property type="entry name" value="ALKANE SULFONATE ABC TRANSPORTER-RELATED, MEMBRANE SUBUNIT"/>
    <property type="match status" value="1"/>
</dbReference>
<keyword evidence="5 9" id="KW-0812">Transmembrane</keyword>
<reference evidence="12 13" key="1">
    <citation type="submission" date="2018-03" db="EMBL/GenBank/DDBJ databases">
        <title>Rhodobacter blasticus.</title>
        <authorList>
            <person name="Meyer T.E."/>
            <person name="Miller S."/>
            <person name="Lodha T."/>
            <person name="Gandham S."/>
            <person name="Chintalapati S."/>
            <person name="Chintalapati V.R."/>
        </authorList>
    </citation>
    <scope>NUCLEOTIDE SEQUENCE [LARGE SCALE GENOMIC DNA]</scope>
    <source>
        <strain evidence="12 13">DSM 2131</strain>
    </source>
</reference>
<name>A0A2T4J8A9_FUSBL</name>
<evidence type="ECO:0000256" key="10">
    <source>
        <dbReference type="SAM" id="MobiDB-lite"/>
    </source>
</evidence>
<keyword evidence="6 9" id="KW-1133">Transmembrane helix</keyword>
<feature type="transmembrane region" description="Helical" evidence="9">
    <location>
        <begin position="96"/>
        <end position="118"/>
    </location>
</feature>
<dbReference type="RefSeq" id="WP_107673529.1">
    <property type="nucleotide sequence ID" value="NZ_PZKE01000009.1"/>
</dbReference>
<feature type="domain" description="ABC transmembrane type-1" evidence="11">
    <location>
        <begin position="93"/>
        <end position="269"/>
    </location>
</feature>
<organism evidence="12 13">
    <name type="scientific">Fuscovulum blasticum DSM 2131</name>
    <dbReference type="NCBI Taxonomy" id="1188250"/>
    <lineage>
        <taxon>Bacteria</taxon>
        <taxon>Pseudomonadati</taxon>
        <taxon>Pseudomonadota</taxon>
        <taxon>Alphaproteobacteria</taxon>
        <taxon>Rhodobacterales</taxon>
        <taxon>Paracoccaceae</taxon>
        <taxon>Pseudogemmobacter</taxon>
    </lineage>
</organism>
<keyword evidence="3 9" id="KW-0813">Transport</keyword>
<feature type="transmembrane region" description="Helical" evidence="9">
    <location>
        <begin position="155"/>
        <end position="175"/>
    </location>
</feature>
<proteinExistence type="inferred from homology"/>
<keyword evidence="7 9" id="KW-0472">Membrane</keyword>